<name>A0A1M6AFG8_BUTFI</name>
<dbReference type="SUPFAM" id="SSF81296">
    <property type="entry name" value="E set domains"/>
    <property type="match status" value="1"/>
</dbReference>
<dbReference type="InterPro" id="IPR014756">
    <property type="entry name" value="Ig_E-set"/>
</dbReference>
<keyword evidence="6" id="KW-1185">Reference proteome</keyword>
<dbReference type="InterPro" id="IPR045857">
    <property type="entry name" value="O16G_dom_2"/>
</dbReference>
<gene>
    <name evidence="5" type="ORF">SAMN02745229_02951</name>
</gene>
<organism evidence="5 6">
    <name type="scientific">Butyrivibrio fibrisolvens DSM 3071</name>
    <dbReference type="NCBI Taxonomy" id="1121131"/>
    <lineage>
        <taxon>Bacteria</taxon>
        <taxon>Bacillati</taxon>
        <taxon>Bacillota</taxon>
        <taxon>Clostridia</taxon>
        <taxon>Lachnospirales</taxon>
        <taxon>Lachnospiraceae</taxon>
        <taxon>Butyrivibrio</taxon>
    </lineage>
</organism>
<proteinExistence type="inferred from homology"/>
<evidence type="ECO:0000256" key="3">
    <source>
        <dbReference type="ARBA" id="ARBA00023295"/>
    </source>
</evidence>
<evidence type="ECO:0000256" key="1">
    <source>
        <dbReference type="ARBA" id="ARBA00008061"/>
    </source>
</evidence>
<dbReference type="CDD" id="cd02857">
    <property type="entry name" value="E_set_CDase_PDE_N"/>
    <property type="match status" value="1"/>
</dbReference>
<dbReference type="EMBL" id="FQXK01000027">
    <property type="protein sequence ID" value="SHI35294.1"/>
    <property type="molecule type" value="Genomic_DNA"/>
</dbReference>
<dbReference type="GO" id="GO:0005975">
    <property type="term" value="P:carbohydrate metabolic process"/>
    <property type="evidence" value="ECO:0007669"/>
    <property type="project" value="InterPro"/>
</dbReference>
<keyword evidence="3 5" id="KW-0326">Glycosidase</keyword>
<dbReference type="Gene3D" id="3.90.400.10">
    <property type="entry name" value="Oligo-1,6-glucosidase, Domain 2"/>
    <property type="match status" value="1"/>
</dbReference>
<dbReference type="STRING" id="1121131.SAMN02745229_02951"/>
<dbReference type="InterPro" id="IPR017853">
    <property type="entry name" value="GH"/>
</dbReference>
<dbReference type="Gene3D" id="2.60.40.10">
    <property type="entry name" value="Immunoglobulins"/>
    <property type="match status" value="1"/>
</dbReference>
<keyword evidence="2" id="KW-0378">Hydrolase</keyword>
<dbReference type="Pfam" id="PF02903">
    <property type="entry name" value="Alpha-amylase_N"/>
    <property type="match status" value="1"/>
</dbReference>
<protein>
    <submittedName>
        <fullName evidence="5">Glycosidase</fullName>
    </submittedName>
</protein>
<reference evidence="6" key="1">
    <citation type="submission" date="2016-11" db="EMBL/GenBank/DDBJ databases">
        <authorList>
            <person name="Varghese N."/>
            <person name="Submissions S."/>
        </authorList>
    </citation>
    <scope>NUCLEOTIDE SEQUENCE [LARGE SCALE GENOMIC DNA]</scope>
    <source>
        <strain evidence="6">DSM 3071</strain>
    </source>
</reference>
<dbReference type="InterPro" id="IPR006047">
    <property type="entry name" value="GH13_cat_dom"/>
</dbReference>
<dbReference type="CDD" id="cd11338">
    <property type="entry name" value="AmyAc_CMD"/>
    <property type="match status" value="1"/>
</dbReference>
<comment type="similarity">
    <text evidence="1">Belongs to the glycosyl hydrolase 13 family.</text>
</comment>
<dbReference type="Gene3D" id="3.20.20.80">
    <property type="entry name" value="Glycosidases"/>
    <property type="match status" value="1"/>
</dbReference>
<dbReference type="SUPFAM" id="SSF51445">
    <property type="entry name" value="(Trans)glycosidases"/>
    <property type="match status" value="1"/>
</dbReference>
<dbReference type="PANTHER" id="PTHR10357:SF210">
    <property type="entry name" value="MALTODEXTRIN GLUCOSIDASE"/>
    <property type="match status" value="1"/>
</dbReference>
<dbReference type="PANTHER" id="PTHR10357">
    <property type="entry name" value="ALPHA-AMYLASE FAMILY MEMBER"/>
    <property type="match status" value="1"/>
</dbReference>
<sequence length="562" mass="65166">MDSSYCFPTSEHDITIRLRTAKDDILEATIFYESKYFIQQHQNSAKMHKIFSGKEFDYYSVDLHLEDTRLAYVFYLYDGKEYKYFSEDGLTDTYDYSVSFYNFFQFPYINKADILPMVDWMKTARFYQIFVDRFCIGDTSKDMGYVNLKWGDKPTPKSFAGGDIKGITQKLDYIKSLGANAIYLTPIFKSISNHKYDISDYLEIDEDFGSKKDLKELVDKAHEKGMRIVLDAVFNHCSDEIAQFQDVLNKGKESRYYDWFIIDGDKPDQDNVNYETFASCNYMPKLDTSNPKVRDFLTGIAVHYIKEYHIDGWRLDVSDEVSHDFWRDFRRAVKKADENAVIIGENWHDASVYLKGDQYDSIMNYAFTKAALDFFSTGSLDAKGMAERLNDLLARNSDTVNHMMLNLLDSHDTHRFYSEVSEDDRKFKAALCLLYLFPGVPCIFYGTEIKIPGGYDPDCRKCMDWDKADKIKDTDIYRLLTALAEIRQKYDFSNAYPVITTDESGDVLELRYIISDTGINLYINNTDKDVVLIDKDNCVEHKISAYETLIIVGGKALLSTLK</sequence>
<accession>A0A1M6AFG8</accession>
<dbReference type="Pfam" id="PF00128">
    <property type="entry name" value="Alpha-amylase"/>
    <property type="match status" value="1"/>
</dbReference>
<evidence type="ECO:0000313" key="6">
    <source>
        <dbReference type="Proteomes" id="UP000184278"/>
    </source>
</evidence>
<evidence type="ECO:0000259" key="4">
    <source>
        <dbReference type="SMART" id="SM00642"/>
    </source>
</evidence>
<evidence type="ECO:0000313" key="5">
    <source>
        <dbReference type="EMBL" id="SHI35294.1"/>
    </source>
</evidence>
<dbReference type="GO" id="GO:0004553">
    <property type="term" value="F:hydrolase activity, hydrolyzing O-glycosyl compounds"/>
    <property type="evidence" value="ECO:0007669"/>
    <property type="project" value="InterPro"/>
</dbReference>
<feature type="domain" description="Glycosyl hydrolase family 13 catalytic" evidence="4">
    <location>
        <begin position="128"/>
        <end position="487"/>
    </location>
</feature>
<dbReference type="Proteomes" id="UP000184278">
    <property type="component" value="Unassembled WGS sequence"/>
</dbReference>
<dbReference type="InterPro" id="IPR004185">
    <property type="entry name" value="Glyco_hydro_13_lg-like_dom"/>
</dbReference>
<dbReference type="InterPro" id="IPR013783">
    <property type="entry name" value="Ig-like_fold"/>
</dbReference>
<evidence type="ECO:0000256" key="2">
    <source>
        <dbReference type="ARBA" id="ARBA00022801"/>
    </source>
</evidence>
<dbReference type="SMART" id="SM00642">
    <property type="entry name" value="Aamy"/>
    <property type="match status" value="1"/>
</dbReference>
<dbReference type="AlphaFoldDB" id="A0A1M6AFG8"/>